<comment type="caution">
    <text evidence="1">The sequence shown here is derived from an EMBL/GenBank/DDBJ whole genome shotgun (WGS) entry which is preliminary data.</text>
</comment>
<dbReference type="EMBL" id="BART01000031">
    <property type="protein sequence ID" value="GAG61954.1"/>
    <property type="molecule type" value="Genomic_DNA"/>
</dbReference>
<sequence>MPDFFKCEIRVSVADIVSKMHLYYEQTGGAPGPLSAVGAELAWRTHVQTELLKVLSIDARWESTKFTKVDGPTIPAWRANYQDFKGTGAANAMPANNCVIANLRNVDGLLDRPGRLFISGVSSAELQDGFVETNFITTELDELYAKLLTIPIAGTPTWGGELRVRRTVIAKIEQDPPVYVPVTSMDTSSELGTQHVRKGELTGYVA</sequence>
<name>X0YYT4_9ZZZZ</name>
<gene>
    <name evidence="1" type="ORF">S01H4_00266</name>
</gene>
<dbReference type="AlphaFoldDB" id="X0YYT4"/>
<evidence type="ECO:0000313" key="1">
    <source>
        <dbReference type="EMBL" id="GAG61954.1"/>
    </source>
</evidence>
<proteinExistence type="predicted"/>
<reference evidence="1" key="1">
    <citation type="journal article" date="2014" name="Front. Microbiol.">
        <title>High frequency of phylogenetically diverse reductive dehalogenase-homologous genes in deep subseafloor sedimentary metagenomes.</title>
        <authorList>
            <person name="Kawai M."/>
            <person name="Futagami T."/>
            <person name="Toyoda A."/>
            <person name="Takaki Y."/>
            <person name="Nishi S."/>
            <person name="Hori S."/>
            <person name="Arai W."/>
            <person name="Tsubouchi T."/>
            <person name="Morono Y."/>
            <person name="Uchiyama I."/>
            <person name="Ito T."/>
            <person name="Fujiyama A."/>
            <person name="Inagaki F."/>
            <person name="Takami H."/>
        </authorList>
    </citation>
    <scope>NUCLEOTIDE SEQUENCE</scope>
    <source>
        <strain evidence="1">Expedition CK06-06</strain>
    </source>
</reference>
<organism evidence="1">
    <name type="scientific">marine sediment metagenome</name>
    <dbReference type="NCBI Taxonomy" id="412755"/>
    <lineage>
        <taxon>unclassified sequences</taxon>
        <taxon>metagenomes</taxon>
        <taxon>ecological metagenomes</taxon>
    </lineage>
</organism>
<protein>
    <submittedName>
        <fullName evidence="1">Uncharacterized protein</fullName>
    </submittedName>
</protein>
<accession>X0YYT4</accession>